<dbReference type="OrthoDB" id="9800863at2"/>
<evidence type="ECO:0000256" key="2">
    <source>
        <dbReference type="ARBA" id="ARBA00004798"/>
    </source>
</evidence>
<dbReference type="RefSeq" id="WP_041976405.1">
    <property type="nucleotide sequence ID" value="NZ_CBXV010000006.1"/>
</dbReference>
<dbReference type="HAMAP" id="MF_01038">
    <property type="entry name" value="GpmI"/>
    <property type="match status" value="1"/>
</dbReference>
<dbReference type="InterPro" id="IPR036646">
    <property type="entry name" value="PGAM_B_sf"/>
</dbReference>
<evidence type="ECO:0000256" key="9">
    <source>
        <dbReference type="ARBA" id="ARBA00071648"/>
    </source>
</evidence>
<evidence type="ECO:0000256" key="4">
    <source>
        <dbReference type="ARBA" id="ARBA00012026"/>
    </source>
</evidence>
<evidence type="ECO:0000256" key="5">
    <source>
        <dbReference type="ARBA" id="ARBA00022723"/>
    </source>
</evidence>
<dbReference type="InterPro" id="IPR005995">
    <property type="entry name" value="Pgm_bpd_ind"/>
</dbReference>
<feature type="binding site" evidence="10 12">
    <location>
        <position position="336"/>
    </location>
    <ligand>
        <name>substrate</name>
    </ligand>
</feature>
<evidence type="ECO:0000259" key="14">
    <source>
        <dbReference type="Pfam" id="PF01676"/>
    </source>
</evidence>
<dbReference type="SUPFAM" id="SSF53649">
    <property type="entry name" value="Alkaline phosphatase-like"/>
    <property type="match status" value="1"/>
</dbReference>
<feature type="domain" description="BPG-independent PGAM N-terminal" evidence="15">
    <location>
        <begin position="84"/>
        <end position="300"/>
    </location>
</feature>
<dbReference type="CDD" id="cd16010">
    <property type="entry name" value="iPGM"/>
    <property type="match status" value="1"/>
</dbReference>
<comment type="subunit">
    <text evidence="10">Monomer.</text>
</comment>
<comment type="catalytic activity">
    <reaction evidence="1 10">
        <text>(2R)-2-phosphoglycerate = (2R)-3-phosphoglycerate</text>
        <dbReference type="Rhea" id="RHEA:15901"/>
        <dbReference type="ChEBI" id="CHEBI:58272"/>
        <dbReference type="ChEBI" id="CHEBI:58289"/>
        <dbReference type="EC" id="5.4.2.12"/>
    </reaction>
</comment>
<dbReference type="InterPro" id="IPR017850">
    <property type="entry name" value="Alkaline_phosphatase_core_sf"/>
</dbReference>
<evidence type="ECO:0000256" key="1">
    <source>
        <dbReference type="ARBA" id="ARBA00000370"/>
    </source>
</evidence>
<protein>
    <recommendedName>
        <fullName evidence="9 10">2,3-bisphosphoglycerate-independent phosphoglycerate mutase</fullName>
        <shortName evidence="10">BPG-independent PGAM</shortName>
        <shortName evidence="10">Phosphoglyceromutase</shortName>
        <shortName evidence="10">iPGM</shortName>
        <ecNumber evidence="4 10">5.4.2.12</ecNumber>
    </recommendedName>
</protein>
<keyword evidence="8 10" id="KW-0413">Isomerase</keyword>
<reference evidence="16 17" key="1">
    <citation type="submission" date="2013-12" db="EMBL/GenBank/DDBJ databases">
        <authorList>
            <person name="Stott M."/>
        </authorList>
    </citation>
    <scope>NUCLEOTIDE SEQUENCE [LARGE SCALE GENOMIC DNA]</scope>
    <source>
        <strain evidence="16 17">K22</strain>
    </source>
</reference>
<feature type="active site" description="Phosphoserine intermediate" evidence="10 11">
    <location>
        <position position="64"/>
    </location>
</feature>
<evidence type="ECO:0000256" key="6">
    <source>
        <dbReference type="ARBA" id="ARBA00023152"/>
    </source>
</evidence>
<keyword evidence="17" id="KW-1185">Reference proteome</keyword>
<dbReference type="FunFam" id="3.40.1450.10:FF:000001">
    <property type="entry name" value="2,3-bisphosphoglycerate-independent phosphoglycerate mutase"/>
    <property type="match status" value="1"/>
</dbReference>
<evidence type="ECO:0000256" key="11">
    <source>
        <dbReference type="PIRSR" id="PIRSR001492-1"/>
    </source>
</evidence>
<dbReference type="GO" id="GO:0004619">
    <property type="term" value="F:phosphoglycerate mutase activity"/>
    <property type="evidence" value="ECO:0007669"/>
    <property type="project" value="UniProtKB-UniRule"/>
</dbReference>
<sequence>MSGKIGPLALIIMDGWGYRAESEGNAIALAKTPHFDELMANYPHTLLEASGVRVGLPRGVIGNSEVGHMNIGAGRVIRTDVGRIDYAIETGEFFHNPVLAEAMEGAKRRDRALHLIGLVSDGMVHSSQEHLYALLRMAKERGLTRVFVHAFLDGRDTMPTSGVGYVRQLLEKCKEIGVGEVASIIGRYYAMDRDKRWERTKRAYDLLVRGEGEPSTDPIAAIQRSYERGVTDEFVEPVSIRRETGEPVATIGDGDAVIFFNYRADRARQLTSALALPGFDAFPVDGRPKVEMICFTEYDKTYPFPVAFPPEHPRNILAEVFARTSVRNYRLAETEKYAHVTYFFNCGIEREFICERRLLIPSPKVATYDLQPEMSAFKITDKVLRAIDEGETDVFIVNFANADMVGHTGNLEKTIEAVQYVDTCIGWITKAIRAVRGRSIVTADHGNAEVMIDPLTGGPHTAHTTNPVPFILVDEEARGVKLREGGALEDIAPTILGLLGIDKPAEMTGRDLRET</sequence>
<comment type="function">
    <text evidence="10">Catalyzes the interconversion of 2-phosphoglycerate and 3-phosphoglycerate.</text>
</comment>
<feature type="binding site" evidence="10 13">
    <location>
        <position position="463"/>
    </location>
    <ligand>
        <name>Mn(2+)</name>
        <dbReference type="ChEBI" id="CHEBI:29035"/>
        <label>1</label>
    </ligand>
</feature>
<comment type="similarity">
    <text evidence="3 10">Belongs to the BPG-independent phosphoglycerate mutase family.</text>
</comment>
<feature type="binding site" evidence="10 12">
    <location>
        <position position="193"/>
    </location>
    <ligand>
        <name>substrate</name>
    </ligand>
</feature>
<gene>
    <name evidence="10" type="primary">gpmI</name>
    <name evidence="16" type="ORF">PYK22_01832</name>
</gene>
<evidence type="ECO:0000256" key="13">
    <source>
        <dbReference type="PIRSR" id="PIRSR001492-3"/>
    </source>
</evidence>
<keyword evidence="6 10" id="KW-0324">Glycolysis</keyword>
<dbReference type="InterPro" id="IPR006124">
    <property type="entry name" value="Metalloenzyme"/>
</dbReference>
<dbReference type="AlphaFoldDB" id="A0A0B6X090"/>
<feature type="binding site" evidence="10 12">
    <location>
        <begin position="155"/>
        <end position="156"/>
    </location>
    <ligand>
        <name>substrate</name>
    </ligand>
</feature>
<feature type="domain" description="Metalloenzyme" evidence="14">
    <location>
        <begin position="7"/>
        <end position="503"/>
    </location>
</feature>
<keyword evidence="7 10" id="KW-0464">Manganese</keyword>
<dbReference type="GO" id="GO:0005829">
    <property type="term" value="C:cytosol"/>
    <property type="evidence" value="ECO:0007669"/>
    <property type="project" value="TreeGrafter"/>
</dbReference>
<evidence type="ECO:0000256" key="10">
    <source>
        <dbReference type="HAMAP-Rule" id="MF_01038"/>
    </source>
</evidence>
<dbReference type="PANTHER" id="PTHR31637">
    <property type="entry name" value="2,3-BISPHOSPHOGLYCERATE-INDEPENDENT PHOSPHOGLYCERATE MUTASE"/>
    <property type="match status" value="1"/>
</dbReference>
<dbReference type="Pfam" id="PF01676">
    <property type="entry name" value="Metalloenzyme"/>
    <property type="match status" value="1"/>
</dbReference>
<dbReference type="GO" id="GO:0030145">
    <property type="term" value="F:manganese ion binding"/>
    <property type="evidence" value="ECO:0007669"/>
    <property type="project" value="UniProtKB-UniRule"/>
</dbReference>
<evidence type="ECO:0000256" key="7">
    <source>
        <dbReference type="ARBA" id="ARBA00023211"/>
    </source>
</evidence>
<evidence type="ECO:0000313" key="16">
    <source>
        <dbReference type="EMBL" id="CDM65825.1"/>
    </source>
</evidence>
<dbReference type="UniPathway" id="UPA00109">
    <property type="reaction ID" value="UER00186"/>
</dbReference>
<feature type="binding site" evidence="10 13">
    <location>
        <position position="445"/>
    </location>
    <ligand>
        <name>Mn(2+)</name>
        <dbReference type="ChEBI" id="CHEBI:29035"/>
        <label>2</label>
    </ligand>
</feature>
<keyword evidence="5 10" id="KW-0479">Metal-binding</keyword>
<dbReference type="GO" id="GO:0006007">
    <property type="term" value="P:glucose catabolic process"/>
    <property type="evidence" value="ECO:0007669"/>
    <property type="project" value="InterPro"/>
</dbReference>
<feature type="binding site" evidence="10 13">
    <location>
        <position position="444"/>
    </location>
    <ligand>
        <name>Mn(2+)</name>
        <dbReference type="ChEBI" id="CHEBI:29035"/>
        <label>2</label>
    </ligand>
</feature>
<evidence type="ECO:0000313" key="17">
    <source>
        <dbReference type="Proteomes" id="UP000031518"/>
    </source>
</evidence>
<dbReference type="Gene3D" id="3.40.1450.10">
    <property type="entry name" value="BPG-independent phosphoglycerate mutase, domain B"/>
    <property type="match status" value="1"/>
</dbReference>
<feature type="binding site" evidence="10 13">
    <location>
        <position position="14"/>
    </location>
    <ligand>
        <name>Mn(2+)</name>
        <dbReference type="ChEBI" id="CHEBI:29035"/>
        <label>2</label>
    </ligand>
</feature>
<feature type="binding site" evidence="10 12">
    <location>
        <position position="187"/>
    </location>
    <ligand>
        <name>substrate</name>
    </ligand>
</feature>
<dbReference type="PIRSF" id="PIRSF001492">
    <property type="entry name" value="IPGAM"/>
    <property type="match status" value="1"/>
</dbReference>
<dbReference type="STRING" id="454194.PYK22_01832"/>
<dbReference type="EMBL" id="CBXV010000006">
    <property type="protein sequence ID" value="CDM65825.1"/>
    <property type="molecule type" value="Genomic_DNA"/>
</dbReference>
<feature type="binding site" evidence="10 12">
    <location>
        <begin position="263"/>
        <end position="266"/>
    </location>
    <ligand>
        <name>substrate</name>
    </ligand>
</feature>
<feature type="binding site" evidence="10 13">
    <location>
        <position position="64"/>
    </location>
    <ligand>
        <name>Mn(2+)</name>
        <dbReference type="ChEBI" id="CHEBI:29035"/>
        <label>2</label>
    </ligand>
</feature>
<name>A0A0B6X090_9BACT</name>
<dbReference type="PANTHER" id="PTHR31637:SF0">
    <property type="entry name" value="2,3-BISPHOSPHOGLYCERATE-INDEPENDENT PHOSPHOGLYCERATE MUTASE"/>
    <property type="match status" value="1"/>
</dbReference>
<feature type="binding site" evidence="10 13">
    <location>
        <position position="403"/>
    </location>
    <ligand>
        <name>Mn(2+)</name>
        <dbReference type="ChEBI" id="CHEBI:29035"/>
        <label>1</label>
    </ligand>
</feature>
<reference evidence="16 17" key="2">
    <citation type="submission" date="2015-01" db="EMBL/GenBank/DDBJ databases">
        <title>Complete genome sequence of Pyrinomonas methylaliphatogenes type strain K22T.</title>
        <authorList>
            <person name="Lee K.C.Y."/>
            <person name="Power J.F."/>
            <person name="Dunfield P.F."/>
            <person name="Morgan X.C."/>
            <person name="Huttenhower C."/>
            <person name="Stott M.B."/>
        </authorList>
    </citation>
    <scope>NUCLEOTIDE SEQUENCE [LARGE SCALE GENOMIC DNA]</scope>
    <source>
        <strain evidence="16 17">K22</strain>
    </source>
</reference>
<accession>A0A0B6X090</accession>
<dbReference type="EC" id="5.4.2.12" evidence="4 10"/>
<feature type="binding site" evidence="10 13">
    <location>
        <position position="407"/>
    </location>
    <ligand>
        <name>Mn(2+)</name>
        <dbReference type="ChEBI" id="CHEBI:29035"/>
        <label>1</label>
    </ligand>
</feature>
<dbReference type="InterPro" id="IPR011258">
    <property type="entry name" value="BPG-indep_PGM_N"/>
</dbReference>
<dbReference type="NCBIfam" id="TIGR01307">
    <property type="entry name" value="pgm_bpd_ind"/>
    <property type="match status" value="1"/>
</dbReference>
<comment type="pathway">
    <text evidence="2 10">Carbohydrate degradation; glycolysis; pyruvate from D-glyceraldehyde 3-phosphate: step 3/5.</text>
</comment>
<proteinExistence type="inferred from homology"/>
<dbReference type="Proteomes" id="UP000031518">
    <property type="component" value="Unassembled WGS sequence"/>
</dbReference>
<dbReference type="SUPFAM" id="SSF64158">
    <property type="entry name" value="2,3-Bisphosphoglycerate-independent phosphoglycerate mutase, substrate-binding domain"/>
    <property type="match status" value="1"/>
</dbReference>
<organism evidence="16 17">
    <name type="scientific">Pyrinomonas methylaliphatogenes</name>
    <dbReference type="NCBI Taxonomy" id="454194"/>
    <lineage>
        <taxon>Bacteria</taxon>
        <taxon>Pseudomonadati</taxon>
        <taxon>Acidobacteriota</taxon>
        <taxon>Blastocatellia</taxon>
        <taxon>Blastocatellales</taxon>
        <taxon>Pyrinomonadaceae</taxon>
        <taxon>Pyrinomonas</taxon>
    </lineage>
</organism>
<evidence type="ECO:0000256" key="8">
    <source>
        <dbReference type="ARBA" id="ARBA00023235"/>
    </source>
</evidence>
<evidence type="ECO:0000256" key="12">
    <source>
        <dbReference type="PIRSR" id="PIRSR001492-2"/>
    </source>
</evidence>
<comment type="cofactor">
    <cofactor evidence="10">
        <name>Mn(2+)</name>
        <dbReference type="ChEBI" id="CHEBI:29035"/>
    </cofactor>
    <text evidence="10">Binds 2 manganese ions per subunit.</text>
</comment>
<dbReference type="Gene3D" id="3.40.720.10">
    <property type="entry name" value="Alkaline Phosphatase, subunit A"/>
    <property type="match status" value="1"/>
</dbReference>
<evidence type="ECO:0000256" key="3">
    <source>
        <dbReference type="ARBA" id="ARBA00008819"/>
    </source>
</evidence>
<feature type="binding site" evidence="10 12">
    <location>
        <position position="125"/>
    </location>
    <ligand>
        <name>substrate</name>
    </ligand>
</feature>
<evidence type="ECO:0000259" key="15">
    <source>
        <dbReference type="Pfam" id="PF06415"/>
    </source>
</evidence>
<dbReference type="Pfam" id="PF06415">
    <property type="entry name" value="iPGM_N"/>
    <property type="match status" value="1"/>
</dbReference>
<dbReference type="GO" id="GO:0006096">
    <property type="term" value="P:glycolytic process"/>
    <property type="evidence" value="ECO:0007669"/>
    <property type="project" value="UniProtKB-UniRule"/>
</dbReference>